<keyword evidence="3" id="KW-1185">Reference proteome</keyword>
<dbReference type="OrthoDB" id="3557394at2759"/>
<dbReference type="EMBL" id="JAGMVJ010000019">
    <property type="protein sequence ID" value="KAH7076022.1"/>
    <property type="molecule type" value="Genomic_DNA"/>
</dbReference>
<feature type="domain" description="Heterokaryon incompatibility" evidence="1">
    <location>
        <begin position="80"/>
        <end position="285"/>
    </location>
</feature>
<accession>A0A8K0VU02</accession>
<evidence type="ECO:0000313" key="2">
    <source>
        <dbReference type="EMBL" id="KAH7076022.1"/>
    </source>
</evidence>
<proteinExistence type="predicted"/>
<protein>
    <submittedName>
        <fullName evidence="2">Heterokaryon incompatibility protein-domain-containing protein</fullName>
    </submittedName>
</protein>
<name>A0A8K0VU02_9PLEO</name>
<organism evidence="2 3">
    <name type="scientific">Paraphoma chrysanthemicola</name>
    <dbReference type="NCBI Taxonomy" id="798071"/>
    <lineage>
        <taxon>Eukaryota</taxon>
        <taxon>Fungi</taxon>
        <taxon>Dikarya</taxon>
        <taxon>Ascomycota</taxon>
        <taxon>Pezizomycotina</taxon>
        <taxon>Dothideomycetes</taxon>
        <taxon>Pleosporomycetidae</taxon>
        <taxon>Pleosporales</taxon>
        <taxon>Pleosporineae</taxon>
        <taxon>Phaeosphaeriaceae</taxon>
        <taxon>Paraphoma</taxon>
    </lineage>
</organism>
<dbReference type="Proteomes" id="UP000813461">
    <property type="component" value="Unassembled WGS sequence"/>
</dbReference>
<reference evidence="2" key="1">
    <citation type="journal article" date="2021" name="Nat. Commun.">
        <title>Genetic determinants of endophytism in the Arabidopsis root mycobiome.</title>
        <authorList>
            <person name="Mesny F."/>
            <person name="Miyauchi S."/>
            <person name="Thiergart T."/>
            <person name="Pickel B."/>
            <person name="Atanasova L."/>
            <person name="Karlsson M."/>
            <person name="Huettel B."/>
            <person name="Barry K.W."/>
            <person name="Haridas S."/>
            <person name="Chen C."/>
            <person name="Bauer D."/>
            <person name="Andreopoulos W."/>
            <person name="Pangilinan J."/>
            <person name="LaButti K."/>
            <person name="Riley R."/>
            <person name="Lipzen A."/>
            <person name="Clum A."/>
            <person name="Drula E."/>
            <person name="Henrissat B."/>
            <person name="Kohler A."/>
            <person name="Grigoriev I.V."/>
            <person name="Martin F.M."/>
            <person name="Hacquard S."/>
        </authorList>
    </citation>
    <scope>NUCLEOTIDE SEQUENCE</scope>
    <source>
        <strain evidence="2">MPI-SDFR-AT-0120</strain>
    </source>
</reference>
<dbReference type="InterPro" id="IPR010730">
    <property type="entry name" value="HET"/>
</dbReference>
<evidence type="ECO:0000259" key="1">
    <source>
        <dbReference type="Pfam" id="PF06985"/>
    </source>
</evidence>
<dbReference type="InterPro" id="IPR052895">
    <property type="entry name" value="HetReg/Transcr_Mod"/>
</dbReference>
<comment type="caution">
    <text evidence="2">The sequence shown here is derived from an EMBL/GenBank/DDBJ whole genome shotgun (WGS) entry which is preliminary data.</text>
</comment>
<dbReference type="Pfam" id="PF06985">
    <property type="entry name" value="HET"/>
    <property type="match status" value="1"/>
</dbReference>
<evidence type="ECO:0000313" key="3">
    <source>
        <dbReference type="Proteomes" id="UP000813461"/>
    </source>
</evidence>
<sequence>MRCLIRRPTAHCKRLVASEFDVFRDIYHLIYSAQVMIEAYPGKLSLGGDEIRLLRLLQGAWKDVIQCELVYDTLQNPRPYHALSYVWGSSKKTKTILLDAHPCAVTVNLESTLRHLRSEVEDTLLWADALCINQDDDLERTHQVNLMGSIYRSSKGVLVYLGDGIGRRGHCQNSKLDSIAPQKAAFFDTVQDLQHIQRLMQPNLFHASATFKDGKGDKRMRNTVDVFSFIRTLSWVDHLADIPWLASDNDDAEFREALLQLFENLRRLMHAPFTPWWGRIWVVQEVVLPPQVTVVCGTVSAPWTMFARAASQCLHHLHHCCSKKIEHLPRDFLNVLQDFGERVVDIGNLRKTYLEETTQIKRTGSDTAILESRELSLEQRSLASLLRRFRGRKASDPRDKVYGLLGLVAPNSHRPPLIPDYSLSSVEVYTLAALESIYSSASLSVLSIDVARKYRKDLPTWVPDWEAPGDFSNNTRVDALGIYDACIEYPINPDTVKARYRALDIEGLLVDIVQLSGDVMLSDSSETFLRTLEEWISLLRSVGAFDMTAKLEDKMLWRVLCADVMFLHPHHTDSDDVFRRMDHDDELMFVTWALLSKRSPFYRNIDPWNYISAKAKEWMRLILFKMSILEGTTEDIGQNFFSLLRLEAVRKKIIDKAIRIERPDQGQRGSNNEDCTGSVNYAVLDLQKIEALVLQEHMEKMGAEGHILDATQMKLDQRAISAESQRRRLRAWKEAPWTQVLELVRQELFQRLGSTSKVVQIPYDIQVSLIDRSIVSATKARRFFMTKGGHIGLGPADLREGDALYLLKGARTPSILRSSQRMNLFCNDVMCHRNIKSRSERSLPYVKQRCLMCSRDIEPRPEQLSHFTEQSCSNCVMHGRRCIYENETLCYEVIGDCYAYGFMDFESVNKYVSDTKNHSWMRIDLI</sequence>
<dbReference type="AlphaFoldDB" id="A0A8K0VU02"/>
<gene>
    <name evidence="2" type="ORF">FB567DRAFT_535299</name>
</gene>
<dbReference type="PANTHER" id="PTHR24148">
    <property type="entry name" value="ANKYRIN REPEAT DOMAIN-CONTAINING PROTEIN 39 HOMOLOG-RELATED"/>
    <property type="match status" value="1"/>
</dbReference>
<dbReference type="PANTHER" id="PTHR24148:SF64">
    <property type="entry name" value="HETEROKARYON INCOMPATIBILITY DOMAIN-CONTAINING PROTEIN"/>
    <property type="match status" value="1"/>
</dbReference>